<feature type="domain" description="YagK/YfjJ C-terminal" evidence="1">
    <location>
        <begin position="123"/>
        <end position="288"/>
    </location>
</feature>
<organism evidence="2 3">
    <name type="scientific">Psychrobacter raelei</name>
    <dbReference type="NCBI Taxonomy" id="2565531"/>
    <lineage>
        <taxon>Bacteria</taxon>
        <taxon>Pseudomonadati</taxon>
        <taxon>Pseudomonadota</taxon>
        <taxon>Gammaproteobacteria</taxon>
        <taxon>Moraxellales</taxon>
        <taxon>Moraxellaceae</taxon>
        <taxon>Psychrobacter</taxon>
    </lineage>
</organism>
<dbReference type="EMBL" id="CP093310">
    <property type="protein sequence ID" value="UNK04916.1"/>
    <property type="molecule type" value="Genomic_DNA"/>
</dbReference>
<evidence type="ECO:0000259" key="1">
    <source>
        <dbReference type="Pfam" id="PF11726"/>
    </source>
</evidence>
<dbReference type="RefSeq" id="WP_241878433.1">
    <property type="nucleotide sequence ID" value="NZ_CP093310.2"/>
</dbReference>
<evidence type="ECO:0000313" key="3">
    <source>
        <dbReference type="Proteomes" id="UP000829560"/>
    </source>
</evidence>
<name>A0AAT9PE50_9GAMM</name>
<dbReference type="KEGG" id="prae:MN210_12440"/>
<dbReference type="Pfam" id="PF11726">
    <property type="entry name" value="YagK_YfjJ_C"/>
    <property type="match status" value="1"/>
</dbReference>
<dbReference type="Proteomes" id="UP000829560">
    <property type="component" value="Chromosome"/>
</dbReference>
<evidence type="ECO:0000313" key="2">
    <source>
        <dbReference type="EMBL" id="UNK04916.1"/>
    </source>
</evidence>
<reference evidence="2" key="1">
    <citation type="submission" date="2024-03" db="EMBL/GenBank/DDBJ databases">
        <title>Psychrobacter raelis sp. nov. isolated from a dog with peritonitis.</title>
        <authorList>
            <person name="Schiavone A."/>
            <person name="Manzulli V."/>
            <person name="Camarda A."/>
            <person name="Cafiero M.A."/>
            <person name="Vasco I."/>
            <person name="Marino L."/>
            <person name="Pennuzzi G."/>
            <person name="Serrecchia L."/>
            <person name="Galante D."/>
            <person name="Pugliese N."/>
        </authorList>
    </citation>
    <scope>NUCLEOTIDE SEQUENCE</scope>
    <source>
        <strain evidence="2">PraFG1</strain>
    </source>
</reference>
<keyword evidence="3" id="KW-1185">Reference proteome</keyword>
<proteinExistence type="predicted"/>
<gene>
    <name evidence="2" type="ORF">MN210_12440</name>
</gene>
<protein>
    <submittedName>
        <fullName evidence="2">Inovirus-type Gp2 protein</fullName>
    </submittedName>
</protein>
<dbReference type="InterPro" id="IPR057271">
    <property type="entry name" value="YagK_YfjJ_C"/>
</dbReference>
<accession>A0AAT9PE50</accession>
<dbReference type="AlphaFoldDB" id="A0AAT9PE50"/>
<sequence>MSHSLINQSQLIASIDRLVRDVVFQSVNFDDIRNRLNALYSPFMQILNADLFYSQTIDSFVYSTDAIVGDSYPSDVIWDHGKTQQFINTIACYKHNIETEDNAWIYQETQNRKNLQRYVRNLLNHYSRLLFVRVDLKYPKETSHMVTIEDFNLHMTKLREFIGNKKTCFEHLQGNAWALEQGHENGGLHCHLLLIYDGSERQNDWYLAEEVGKRWQKITSGIGAYYNGHYTENKQEFEKNGTLGIGMIHRDNFKQVENAVCTALYLTKPDKKGQQLKVWLPGMRTFGHGVYRTSKRRGLPPITN</sequence>